<accession>A0A9X3PCC7</accession>
<dbReference type="AlphaFoldDB" id="A0A9X3PCC7"/>
<dbReference type="Gene3D" id="3.40.50.1820">
    <property type="entry name" value="alpha/beta hydrolase"/>
    <property type="match status" value="1"/>
</dbReference>
<evidence type="ECO:0000313" key="1">
    <source>
        <dbReference type="EMBL" id="MDA1360893.1"/>
    </source>
</evidence>
<evidence type="ECO:0000313" key="2">
    <source>
        <dbReference type="Proteomes" id="UP001146067"/>
    </source>
</evidence>
<evidence type="ECO:0008006" key="3">
    <source>
        <dbReference type="Google" id="ProtNLM"/>
    </source>
</evidence>
<reference evidence="1" key="1">
    <citation type="submission" date="2022-12" db="EMBL/GenBank/DDBJ databases">
        <title>Gycomyces niveus sp.nov.,a novel actinomycete isolated from soil in Shouguan.</title>
        <authorList>
            <person name="Yang X."/>
        </authorList>
    </citation>
    <scope>NUCLEOTIDE SEQUENCE</scope>
    <source>
        <strain evidence="1">NEAU-A15</strain>
    </source>
</reference>
<gene>
    <name evidence="1" type="ORF">O1R50_14780</name>
</gene>
<comment type="caution">
    <text evidence="1">The sequence shown here is derived from an EMBL/GenBank/DDBJ whole genome shotgun (WGS) entry which is preliminary data.</text>
</comment>
<proteinExistence type="predicted"/>
<sequence>MADIAGDYAVALHHQFRDPVDIVGSSTGGSAALQLAADHPGALRGMVLLSSAARP</sequence>
<keyword evidence="2" id="KW-1185">Reference proteome</keyword>
<name>A0A9X3PCC7_9ACTN</name>
<organism evidence="1 2">
    <name type="scientific">Glycomyces luteolus</name>
    <dbReference type="NCBI Taxonomy" id="2670330"/>
    <lineage>
        <taxon>Bacteria</taxon>
        <taxon>Bacillati</taxon>
        <taxon>Actinomycetota</taxon>
        <taxon>Actinomycetes</taxon>
        <taxon>Glycomycetales</taxon>
        <taxon>Glycomycetaceae</taxon>
        <taxon>Glycomyces</taxon>
    </lineage>
</organism>
<dbReference type="EMBL" id="JAPZVP010000011">
    <property type="protein sequence ID" value="MDA1360893.1"/>
    <property type="molecule type" value="Genomic_DNA"/>
</dbReference>
<protein>
    <recommendedName>
        <fullName evidence="3">Serine aminopeptidase S33 domain-containing protein</fullName>
    </recommendedName>
</protein>
<dbReference type="Proteomes" id="UP001146067">
    <property type="component" value="Unassembled WGS sequence"/>
</dbReference>
<dbReference type="SUPFAM" id="SSF53474">
    <property type="entry name" value="alpha/beta-Hydrolases"/>
    <property type="match status" value="1"/>
</dbReference>
<dbReference type="InterPro" id="IPR029058">
    <property type="entry name" value="AB_hydrolase_fold"/>
</dbReference>